<gene>
    <name evidence="2" type="ORF">DEX24_05715</name>
</gene>
<evidence type="ECO:0000259" key="1">
    <source>
        <dbReference type="SMART" id="SM00860"/>
    </source>
</evidence>
<evidence type="ECO:0000313" key="2">
    <source>
        <dbReference type="EMBL" id="PWI26025.1"/>
    </source>
</evidence>
<sequence>MGKYELIKNNLLKYPDELEFFPNVTQELIEKFEKELNIELKGSYKQFLLDFGYLSFGSLEIFGIPNKKVVKQNEDCTNALVCTMESRKEINLSENLLVIYNFGNGELYCLDISYETPKVVAIWDEISEDMKNPPITEIVADSFEDFLEEYVNEEIKDFT</sequence>
<dbReference type="Gene3D" id="3.40.1580.10">
    <property type="entry name" value="SMI1/KNR4-like"/>
    <property type="match status" value="1"/>
</dbReference>
<dbReference type="Proteomes" id="UP000245938">
    <property type="component" value="Unassembled WGS sequence"/>
</dbReference>
<name>A0A2U3AND2_9BACL</name>
<dbReference type="SUPFAM" id="SSF160631">
    <property type="entry name" value="SMI1/KNR4-like"/>
    <property type="match status" value="1"/>
</dbReference>
<dbReference type="RefSeq" id="WP_109305446.1">
    <property type="nucleotide sequence ID" value="NZ_BJUF01000032.1"/>
</dbReference>
<dbReference type="EMBL" id="QFVR01000005">
    <property type="protein sequence ID" value="PWI26025.1"/>
    <property type="molecule type" value="Genomic_DNA"/>
</dbReference>
<comment type="caution">
    <text evidence="2">The sequence shown here is derived from an EMBL/GenBank/DDBJ whole genome shotgun (WGS) entry which is preliminary data.</text>
</comment>
<accession>A0A2U3AND2</accession>
<reference evidence="2 3" key="1">
    <citation type="submission" date="2018-05" db="EMBL/GenBank/DDBJ databases">
        <title>Kurthia sibirica genome sequence.</title>
        <authorList>
            <person name="Maclea K.S."/>
            <person name="Goen A.E."/>
        </authorList>
    </citation>
    <scope>NUCLEOTIDE SEQUENCE [LARGE SCALE GENOMIC DNA]</scope>
    <source>
        <strain evidence="2 3">ATCC 49154</strain>
    </source>
</reference>
<keyword evidence="3" id="KW-1185">Reference proteome</keyword>
<dbReference type="SMART" id="SM00860">
    <property type="entry name" value="SMI1_KNR4"/>
    <property type="match status" value="1"/>
</dbReference>
<organism evidence="2 3">
    <name type="scientific">Kurthia sibirica</name>
    <dbReference type="NCBI Taxonomy" id="202750"/>
    <lineage>
        <taxon>Bacteria</taxon>
        <taxon>Bacillati</taxon>
        <taxon>Bacillota</taxon>
        <taxon>Bacilli</taxon>
        <taxon>Bacillales</taxon>
        <taxon>Caryophanaceae</taxon>
        <taxon>Kurthia</taxon>
    </lineage>
</organism>
<protein>
    <recommendedName>
        <fullName evidence="1">Knr4/Smi1-like domain-containing protein</fullName>
    </recommendedName>
</protein>
<dbReference type="InterPro" id="IPR018958">
    <property type="entry name" value="Knr4/Smi1-like_dom"/>
</dbReference>
<evidence type="ECO:0000313" key="3">
    <source>
        <dbReference type="Proteomes" id="UP000245938"/>
    </source>
</evidence>
<dbReference type="AlphaFoldDB" id="A0A2U3AND2"/>
<dbReference type="Pfam" id="PF14568">
    <property type="entry name" value="SUKH_6"/>
    <property type="match status" value="1"/>
</dbReference>
<proteinExistence type="predicted"/>
<feature type="domain" description="Knr4/Smi1-like" evidence="1">
    <location>
        <begin position="23"/>
        <end position="149"/>
    </location>
</feature>
<dbReference type="OrthoDB" id="1944463at2"/>
<dbReference type="InterPro" id="IPR037883">
    <property type="entry name" value="Knr4/Smi1-like_sf"/>
</dbReference>